<feature type="binding site" evidence="9">
    <location>
        <position position="258"/>
    </location>
    <ligand>
        <name>NAD(+)</name>
        <dbReference type="ChEBI" id="CHEBI:57540"/>
    </ligand>
</feature>
<keyword evidence="15" id="KW-1185">Reference proteome</keyword>
<evidence type="ECO:0000256" key="3">
    <source>
        <dbReference type="ARBA" id="ARBA00023002"/>
    </source>
</evidence>
<keyword evidence="4" id="KW-0443">Lipid metabolism</keyword>
<dbReference type="GO" id="GO:0051287">
    <property type="term" value="F:NAD binding"/>
    <property type="evidence" value="ECO:0007669"/>
    <property type="project" value="InterPro"/>
</dbReference>
<evidence type="ECO:0000256" key="7">
    <source>
        <dbReference type="PIRSR" id="PIRSR000114-1"/>
    </source>
</evidence>
<dbReference type="GO" id="GO:0046168">
    <property type="term" value="P:glycerol-3-phosphate catabolic process"/>
    <property type="evidence" value="ECO:0007669"/>
    <property type="project" value="InterPro"/>
</dbReference>
<evidence type="ECO:0000313" key="14">
    <source>
        <dbReference type="EMBL" id="KFF04750.1"/>
    </source>
</evidence>
<sequence>MSENLKFAVIGGGSWATAIAKMLCVNLPEIAWYMRNDAAIEHIQKYKHNPNYLSSVEFDTNKLKLTNNINEAIEYADYVIFAIPSAFLDAELKNLTVSLADKIIFSAIKGIVPETSLIVGEHFHIQYDIPYYNIGVITGPCHAEEVALERLSYLTIACGDPDKASIVAKSLSGNYIKAKISDDIIGTEYAAMLKNIYAIAAGIAHGLGYGDNFQSVMMSNGIREMKKFIRKVHKMKRNINDSAYLGDLLVTGYSVFSRNRMFGNMIGKGYTVKSAMMEMSMVAEGYYATKSAYKLNQGYGAKTPIIDAVYAILYEGKDAKSVFKKLTESLD</sequence>
<keyword evidence="2" id="KW-0444">Lipid biosynthesis</keyword>
<dbReference type="eggNOG" id="COG0240">
    <property type="taxonomic scope" value="Bacteria"/>
</dbReference>
<dbReference type="SUPFAM" id="SSF51735">
    <property type="entry name" value="NAD(P)-binding Rossmann-fold domains"/>
    <property type="match status" value="1"/>
</dbReference>
<evidence type="ECO:0000256" key="10">
    <source>
        <dbReference type="RuleBase" id="RU000437"/>
    </source>
</evidence>
<feature type="active site" description="Proton acceptor" evidence="7">
    <location>
        <position position="194"/>
    </location>
</feature>
<evidence type="ECO:0000256" key="9">
    <source>
        <dbReference type="PIRSR" id="PIRSR000114-3"/>
    </source>
</evidence>
<dbReference type="EMBL" id="JPRL01000001">
    <property type="protein sequence ID" value="KFF04750.1"/>
    <property type="molecule type" value="Genomic_DNA"/>
</dbReference>
<keyword evidence="5" id="KW-0594">Phospholipid biosynthesis</keyword>
<accession>A0A085ZJY6</accession>
<protein>
    <recommendedName>
        <fullName evidence="11">Glycerol-3-phosphate dehydrogenase</fullName>
        <ecNumber evidence="11">1.1.1.94</ecNumber>
    </recommendedName>
</protein>
<feature type="binding site" evidence="8">
    <location>
        <begin position="258"/>
        <end position="259"/>
    </location>
    <ligand>
        <name>substrate</name>
    </ligand>
</feature>
<dbReference type="InterPro" id="IPR006168">
    <property type="entry name" value="G3P_DH_NAD-dep"/>
</dbReference>
<dbReference type="Gene3D" id="3.40.50.720">
    <property type="entry name" value="NAD(P)-binding Rossmann-like Domain"/>
    <property type="match status" value="1"/>
</dbReference>
<dbReference type="Proteomes" id="UP000028715">
    <property type="component" value="Unassembled WGS sequence"/>
</dbReference>
<dbReference type="InterPro" id="IPR013328">
    <property type="entry name" value="6PGD_dom2"/>
</dbReference>
<reference evidence="14 15" key="1">
    <citation type="submission" date="2014-07" db="EMBL/GenBank/DDBJ databases">
        <title>Genome of Flavobacterium reichenbachii LMG 25512.</title>
        <authorList>
            <person name="Stropko S.J."/>
            <person name="Pipes S.E."/>
            <person name="Newman J.D."/>
        </authorList>
    </citation>
    <scope>NUCLEOTIDE SEQUENCE [LARGE SCALE GENOMIC DNA]</scope>
    <source>
        <strain evidence="14 15">LMG 25512</strain>
    </source>
</reference>
<dbReference type="InterPro" id="IPR036291">
    <property type="entry name" value="NAD(P)-bd_dom_sf"/>
</dbReference>
<dbReference type="PRINTS" id="PR00077">
    <property type="entry name" value="GPDHDRGNASE"/>
</dbReference>
<dbReference type="RefSeq" id="WP_035681421.1">
    <property type="nucleotide sequence ID" value="NZ_JPRL01000001.1"/>
</dbReference>
<dbReference type="GO" id="GO:0005829">
    <property type="term" value="C:cytosol"/>
    <property type="evidence" value="ECO:0007669"/>
    <property type="project" value="TreeGrafter"/>
</dbReference>
<dbReference type="GO" id="GO:0141153">
    <property type="term" value="F:glycerol-3-phosphate dehydrogenase (NADP+) activity"/>
    <property type="evidence" value="ECO:0007669"/>
    <property type="project" value="RHEA"/>
</dbReference>
<dbReference type="SUPFAM" id="SSF48179">
    <property type="entry name" value="6-phosphogluconate dehydrogenase C-terminal domain-like"/>
    <property type="match status" value="1"/>
</dbReference>
<dbReference type="Pfam" id="PF01210">
    <property type="entry name" value="NAD_Gly3P_dh_N"/>
    <property type="match status" value="1"/>
</dbReference>
<evidence type="ECO:0000256" key="1">
    <source>
        <dbReference type="ARBA" id="ARBA00011009"/>
    </source>
</evidence>
<dbReference type="Pfam" id="PF07479">
    <property type="entry name" value="NAD_Gly3P_dh_C"/>
    <property type="match status" value="1"/>
</dbReference>
<dbReference type="PIRSF" id="PIRSF000114">
    <property type="entry name" value="Glycerol-3-P_dh"/>
    <property type="match status" value="1"/>
</dbReference>
<name>A0A085ZJY6_9FLAO</name>
<comment type="similarity">
    <text evidence="1 10">Belongs to the NAD-dependent glycerol-3-phosphate dehydrogenase family.</text>
</comment>
<evidence type="ECO:0000259" key="13">
    <source>
        <dbReference type="Pfam" id="PF07479"/>
    </source>
</evidence>
<dbReference type="InterPro" id="IPR008927">
    <property type="entry name" value="6-PGluconate_DH-like_C_sf"/>
</dbReference>
<dbReference type="STRING" id="362418.IW19_04025"/>
<dbReference type="GO" id="GO:0005975">
    <property type="term" value="P:carbohydrate metabolic process"/>
    <property type="evidence" value="ECO:0007669"/>
    <property type="project" value="InterPro"/>
</dbReference>
<dbReference type="Gene3D" id="1.10.1040.10">
    <property type="entry name" value="N-(1-d-carboxylethyl)-l-norvaline Dehydrogenase, domain 2"/>
    <property type="match status" value="1"/>
</dbReference>
<gene>
    <name evidence="14" type="ORF">IW19_04025</name>
</gene>
<evidence type="ECO:0000259" key="12">
    <source>
        <dbReference type="Pfam" id="PF01210"/>
    </source>
</evidence>
<proteinExistence type="inferred from homology"/>
<evidence type="ECO:0000256" key="4">
    <source>
        <dbReference type="ARBA" id="ARBA00023098"/>
    </source>
</evidence>
<dbReference type="InterPro" id="IPR006109">
    <property type="entry name" value="G3P_DH_NAD-dep_C"/>
</dbReference>
<feature type="domain" description="Glycerol-3-phosphate dehydrogenase NAD-dependent N-terminal" evidence="12">
    <location>
        <begin position="7"/>
        <end position="162"/>
    </location>
</feature>
<feature type="binding site" evidence="9">
    <location>
        <position position="143"/>
    </location>
    <ligand>
        <name>NAD(+)</name>
        <dbReference type="ChEBI" id="CHEBI:57540"/>
    </ligand>
</feature>
<evidence type="ECO:0000256" key="5">
    <source>
        <dbReference type="ARBA" id="ARBA00023209"/>
    </source>
</evidence>
<evidence type="ECO:0000256" key="8">
    <source>
        <dbReference type="PIRSR" id="PIRSR000114-2"/>
    </source>
</evidence>
<dbReference type="GO" id="GO:0008654">
    <property type="term" value="P:phospholipid biosynthetic process"/>
    <property type="evidence" value="ECO:0007669"/>
    <property type="project" value="UniProtKB-KW"/>
</dbReference>
<evidence type="ECO:0000256" key="11">
    <source>
        <dbReference type="RuleBase" id="RU000439"/>
    </source>
</evidence>
<evidence type="ECO:0000256" key="6">
    <source>
        <dbReference type="ARBA" id="ARBA00023264"/>
    </source>
</evidence>
<dbReference type="PANTHER" id="PTHR11728">
    <property type="entry name" value="GLYCEROL-3-PHOSPHATE DEHYDROGENASE"/>
    <property type="match status" value="1"/>
</dbReference>
<feature type="binding site" evidence="9">
    <location>
        <position position="87"/>
    </location>
    <ligand>
        <name>NAD(+)</name>
        <dbReference type="ChEBI" id="CHEBI:57540"/>
    </ligand>
</feature>
<dbReference type="EC" id="1.1.1.94" evidence="11"/>
<dbReference type="InterPro" id="IPR011128">
    <property type="entry name" value="G3P_DH_NAD-dep_N"/>
</dbReference>
<feature type="domain" description="Glycerol-3-phosphate dehydrogenase NAD-dependent C-terminal" evidence="13">
    <location>
        <begin position="183"/>
        <end position="323"/>
    </location>
</feature>
<feature type="binding site" evidence="8">
    <location>
        <position position="109"/>
    </location>
    <ligand>
        <name>substrate</name>
    </ligand>
</feature>
<dbReference type="OrthoDB" id="9812273at2"/>
<keyword evidence="6" id="KW-1208">Phospholipid metabolism</keyword>
<comment type="catalytic activity">
    <reaction evidence="11">
        <text>sn-glycerol 3-phosphate + NADP(+) = dihydroxyacetone phosphate + NADPH + H(+)</text>
        <dbReference type="Rhea" id="RHEA:11096"/>
        <dbReference type="ChEBI" id="CHEBI:15378"/>
        <dbReference type="ChEBI" id="CHEBI:57597"/>
        <dbReference type="ChEBI" id="CHEBI:57642"/>
        <dbReference type="ChEBI" id="CHEBI:57783"/>
        <dbReference type="ChEBI" id="CHEBI:58349"/>
        <dbReference type="EC" id="1.1.1.94"/>
    </reaction>
</comment>
<evidence type="ECO:0000256" key="2">
    <source>
        <dbReference type="ARBA" id="ARBA00022516"/>
    </source>
</evidence>
<keyword evidence="9 10" id="KW-0520">NAD</keyword>
<evidence type="ECO:0000313" key="15">
    <source>
        <dbReference type="Proteomes" id="UP000028715"/>
    </source>
</evidence>
<dbReference type="NCBIfam" id="NF000942">
    <property type="entry name" value="PRK00094.1-4"/>
    <property type="match status" value="1"/>
</dbReference>
<comment type="caution">
    <text evidence="14">The sequence shown here is derived from an EMBL/GenBank/DDBJ whole genome shotgun (WGS) entry which is preliminary data.</text>
</comment>
<dbReference type="AlphaFoldDB" id="A0A085ZJY6"/>
<organism evidence="14 15">
    <name type="scientific">Flavobacterium reichenbachii</name>
    <dbReference type="NCBI Taxonomy" id="362418"/>
    <lineage>
        <taxon>Bacteria</taxon>
        <taxon>Pseudomonadati</taxon>
        <taxon>Bacteroidota</taxon>
        <taxon>Flavobacteriia</taxon>
        <taxon>Flavobacteriales</taxon>
        <taxon>Flavobacteriaceae</taxon>
        <taxon>Flavobacterium</taxon>
    </lineage>
</organism>
<keyword evidence="3 10" id="KW-0560">Oxidoreductase</keyword>
<dbReference type="PANTHER" id="PTHR11728:SF1">
    <property type="entry name" value="GLYCEROL-3-PHOSPHATE DEHYDROGENASE [NAD(+)] 2, CHLOROPLASTIC"/>
    <property type="match status" value="1"/>
</dbReference>